<comment type="caution">
    <text evidence="3">The sequence shown here is derived from an EMBL/GenBank/DDBJ whole genome shotgun (WGS) entry which is preliminary data.</text>
</comment>
<proteinExistence type="predicted"/>
<dbReference type="GO" id="GO:0005525">
    <property type="term" value="F:GTP binding"/>
    <property type="evidence" value="ECO:0007669"/>
    <property type="project" value="UniProtKB-KW"/>
</dbReference>
<dbReference type="CDD" id="cd00157">
    <property type="entry name" value="Rho"/>
    <property type="match status" value="1"/>
</dbReference>
<dbReference type="EMBL" id="JAWDGP010000581">
    <property type="protein sequence ID" value="KAK3799361.1"/>
    <property type="molecule type" value="Genomic_DNA"/>
</dbReference>
<evidence type="ECO:0000313" key="3">
    <source>
        <dbReference type="EMBL" id="KAK3799361.1"/>
    </source>
</evidence>
<reference evidence="3" key="1">
    <citation type="journal article" date="2023" name="G3 (Bethesda)">
        <title>A reference genome for the long-term kleptoplast-retaining sea slug Elysia crispata morphotype clarki.</title>
        <authorList>
            <person name="Eastman K.E."/>
            <person name="Pendleton A.L."/>
            <person name="Shaikh M.A."/>
            <person name="Suttiyut T."/>
            <person name="Ogas R."/>
            <person name="Tomko P."/>
            <person name="Gavelis G."/>
            <person name="Widhalm J.R."/>
            <person name="Wisecaver J.H."/>
        </authorList>
    </citation>
    <scope>NUCLEOTIDE SEQUENCE</scope>
    <source>
        <strain evidence="3">ECLA1</strain>
    </source>
</reference>
<accession>A0AAE1B5R9</accession>
<dbReference type="PROSITE" id="PS51419">
    <property type="entry name" value="RAB"/>
    <property type="match status" value="1"/>
</dbReference>
<dbReference type="Pfam" id="PF00071">
    <property type="entry name" value="Ras"/>
    <property type="match status" value="1"/>
</dbReference>
<dbReference type="InterPro" id="IPR001806">
    <property type="entry name" value="Small_GTPase"/>
</dbReference>
<evidence type="ECO:0000313" key="4">
    <source>
        <dbReference type="Proteomes" id="UP001283361"/>
    </source>
</evidence>
<dbReference type="InterPro" id="IPR003578">
    <property type="entry name" value="Small_GTPase_Rho"/>
</dbReference>
<keyword evidence="1" id="KW-0547">Nucleotide-binding</keyword>
<evidence type="ECO:0000256" key="2">
    <source>
        <dbReference type="ARBA" id="ARBA00023134"/>
    </source>
</evidence>
<dbReference type="AlphaFoldDB" id="A0AAE1B5R9"/>
<keyword evidence="2" id="KW-0342">GTP-binding</keyword>
<dbReference type="PROSITE" id="PS51421">
    <property type="entry name" value="RAS"/>
    <property type="match status" value="1"/>
</dbReference>
<dbReference type="NCBIfam" id="TIGR00231">
    <property type="entry name" value="small_GTP"/>
    <property type="match status" value="1"/>
</dbReference>
<dbReference type="SUPFAM" id="SSF52540">
    <property type="entry name" value="P-loop containing nucleoside triphosphate hydrolases"/>
    <property type="match status" value="1"/>
</dbReference>
<dbReference type="Gene3D" id="3.40.50.300">
    <property type="entry name" value="P-loop containing nucleotide triphosphate hydrolases"/>
    <property type="match status" value="1"/>
</dbReference>
<dbReference type="GO" id="GO:0003924">
    <property type="term" value="F:GTPase activity"/>
    <property type="evidence" value="ECO:0007669"/>
    <property type="project" value="InterPro"/>
</dbReference>
<dbReference type="InterPro" id="IPR027417">
    <property type="entry name" value="P-loop_NTPase"/>
</dbReference>
<name>A0AAE1B5R9_9GAST</name>
<sequence>MGCCQGKDQYESKEPFVRKIAIVGNSGAGKTCLIHRYIHDEFDENTTQEFIPTALKMEEKAQSIGSGKEVILNIYDTGGQETFRHLRKLNYPKSDAAIICFGLDSEESLKDVDKNWVPEMRRICPGIPLLLAGLKKDLRDYRVYSDKCLPESSGHKMAKKHKMVGYIECSSWNSENVEQVFFKMAEAAAKKKNTKKVDASEFGS</sequence>
<organism evidence="3 4">
    <name type="scientific">Elysia crispata</name>
    <name type="common">lettuce slug</name>
    <dbReference type="NCBI Taxonomy" id="231223"/>
    <lineage>
        <taxon>Eukaryota</taxon>
        <taxon>Metazoa</taxon>
        <taxon>Spiralia</taxon>
        <taxon>Lophotrochozoa</taxon>
        <taxon>Mollusca</taxon>
        <taxon>Gastropoda</taxon>
        <taxon>Heterobranchia</taxon>
        <taxon>Euthyneura</taxon>
        <taxon>Panpulmonata</taxon>
        <taxon>Sacoglossa</taxon>
        <taxon>Placobranchoidea</taxon>
        <taxon>Plakobranchidae</taxon>
        <taxon>Elysia</taxon>
    </lineage>
</organism>
<dbReference type="SMART" id="SM00173">
    <property type="entry name" value="RAS"/>
    <property type="match status" value="1"/>
</dbReference>
<dbReference type="GO" id="GO:0007264">
    <property type="term" value="P:small GTPase-mediated signal transduction"/>
    <property type="evidence" value="ECO:0007669"/>
    <property type="project" value="InterPro"/>
</dbReference>
<dbReference type="PRINTS" id="PR00449">
    <property type="entry name" value="RASTRNSFRMNG"/>
</dbReference>
<gene>
    <name evidence="3" type="ORF">RRG08_063500</name>
</gene>
<dbReference type="PANTHER" id="PTHR24072">
    <property type="entry name" value="RHO FAMILY GTPASE"/>
    <property type="match status" value="1"/>
</dbReference>
<dbReference type="SMART" id="SM00175">
    <property type="entry name" value="RAB"/>
    <property type="match status" value="1"/>
</dbReference>
<dbReference type="SMART" id="SM00174">
    <property type="entry name" value="RHO"/>
    <property type="match status" value="1"/>
</dbReference>
<protein>
    <submittedName>
        <fullName evidence="3">Uncharacterized protein</fullName>
    </submittedName>
</protein>
<evidence type="ECO:0000256" key="1">
    <source>
        <dbReference type="ARBA" id="ARBA00022741"/>
    </source>
</evidence>
<dbReference type="PROSITE" id="PS51420">
    <property type="entry name" value="RHO"/>
    <property type="match status" value="1"/>
</dbReference>
<keyword evidence="4" id="KW-1185">Reference proteome</keyword>
<dbReference type="Proteomes" id="UP001283361">
    <property type="component" value="Unassembled WGS sequence"/>
</dbReference>
<dbReference type="InterPro" id="IPR005225">
    <property type="entry name" value="Small_GTP-bd"/>
</dbReference>